<dbReference type="InterPro" id="IPR002885">
    <property type="entry name" value="PPR_rpt"/>
</dbReference>
<evidence type="ECO:0000313" key="4">
    <source>
        <dbReference type="Proteomes" id="UP000091857"/>
    </source>
</evidence>
<dbReference type="Pfam" id="PF12854">
    <property type="entry name" value="PPR_1"/>
    <property type="match status" value="1"/>
</dbReference>
<feature type="repeat" description="PPR" evidence="2">
    <location>
        <begin position="282"/>
        <end position="316"/>
    </location>
</feature>
<dbReference type="EMBL" id="CM004391">
    <property type="protein sequence ID" value="OAY48972.1"/>
    <property type="molecule type" value="Genomic_DNA"/>
</dbReference>
<dbReference type="AlphaFoldDB" id="A0A2C9VSK5"/>
<dbReference type="InterPro" id="IPR011990">
    <property type="entry name" value="TPR-like_helical_dom_sf"/>
</dbReference>
<evidence type="ECO:0008006" key="5">
    <source>
        <dbReference type="Google" id="ProtNLM"/>
    </source>
</evidence>
<dbReference type="PROSITE" id="PS51375">
    <property type="entry name" value="PPR"/>
    <property type="match status" value="3"/>
</dbReference>
<dbReference type="PANTHER" id="PTHR47926:SF540">
    <property type="entry name" value="PENTATRICOPEPTIDE REPEAT-CONTAINING PROTEIN"/>
    <property type="match status" value="1"/>
</dbReference>
<accession>A0A2C9VSK5</accession>
<dbReference type="Proteomes" id="UP000091857">
    <property type="component" value="Chromosome 5"/>
</dbReference>
<dbReference type="InterPro" id="IPR046848">
    <property type="entry name" value="E_motif"/>
</dbReference>
<protein>
    <recommendedName>
        <fullName evidence="5">Pentacotripeptide-repeat region of PRORP domain-containing protein</fullName>
    </recommendedName>
</protein>
<evidence type="ECO:0000256" key="1">
    <source>
        <dbReference type="ARBA" id="ARBA00022737"/>
    </source>
</evidence>
<dbReference type="GO" id="GO:0009451">
    <property type="term" value="P:RNA modification"/>
    <property type="evidence" value="ECO:0007669"/>
    <property type="project" value="InterPro"/>
</dbReference>
<keyword evidence="1" id="KW-0677">Repeat</keyword>
<dbReference type="GO" id="GO:0003723">
    <property type="term" value="F:RNA binding"/>
    <property type="evidence" value="ECO:0007669"/>
    <property type="project" value="InterPro"/>
</dbReference>
<dbReference type="Gene3D" id="1.25.40.10">
    <property type="entry name" value="Tetratricopeptide repeat domain"/>
    <property type="match status" value="3"/>
</dbReference>
<dbReference type="NCBIfam" id="TIGR00756">
    <property type="entry name" value="PPR"/>
    <property type="match status" value="5"/>
</dbReference>
<feature type="repeat" description="PPR" evidence="2">
    <location>
        <begin position="147"/>
        <end position="181"/>
    </location>
</feature>
<dbReference type="FunFam" id="1.25.40.10:FF:000422">
    <property type="entry name" value="Pentatricopeptide repeat-containing protein"/>
    <property type="match status" value="1"/>
</dbReference>
<dbReference type="Pfam" id="PF13041">
    <property type="entry name" value="PPR_2"/>
    <property type="match status" value="3"/>
</dbReference>
<gene>
    <name evidence="3" type="ORF">MANES_05G019800v8</name>
</gene>
<dbReference type="FunFam" id="1.25.40.10:FF:000344">
    <property type="entry name" value="Pentatricopeptide repeat-containing protein"/>
    <property type="match status" value="1"/>
</dbReference>
<proteinExistence type="predicted"/>
<evidence type="ECO:0000313" key="3">
    <source>
        <dbReference type="EMBL" id="OAY48972.1"/>
    </source>
</evidence>
<feature type="repeat" description="PPR" evidence="2">
    <location>
        <begin position="46"/>
        <end position="80"/>
    </location>
</feature>
<dbReference type="OMA" id="YKLRMAG"/>
<dbReference type="Pfam" id="PF01535">
    <property type="entry name" value="PPR"/>
    <property type="match status" value="3"/>
</dbReference>
<evidence type="ECO:0000256" key="2">
    <source>
        <dbReference type="PROSITE-ProRule" id="PRU00708"/>
    </source>
</evidence>
<dbReference type="PANTHER" id="PTHR47926">
    <property type="entry name" value="PENTATRICOPEPTIDE REPEAT-CONTAINING PROTEIN"/>
    <property type="match status" value="1"/>
</dbReference>
<dbReference type="OrthoDB" id="185373at2759"/>
<organism evidence="3 4">
    <name type="scientific">Manihot esculenta</name>
    <name type="common">Cassava</name>
    <name type="synonym">Jatropha manihot</name>
    <dbReference type="NCBI Taxonomy" id="3983"/>
    <lineage>
        <taxon>Eukaryota</taxon>
        <taxon>Viridiplantae</taxon>
        <taxon>Streptophyta</taxon>
        <taxon>Embryophyta</taxon>
        <taxon>Tracheophyta</taxon>
        <taxon>Spermatophyta</taxon>
        <taxon>Magnoliopsida</taxon>
        <taxon>eudicotyledons</taxon>
        <taxon>Gunneridae</taxon>
        <taxon>Pentapetalae</taxon>
        <taxon>rosids</taxon>
        <taxon>fabids</taxon>
        <taxon>Malpighiales</taxon>
        <taxon>Euphorbiaceae</taxon>
        <taxon>Crotonoideae</taxon>
        <taxon>Manihoteae</taxon>
        <taxon>Manihot</taxon>
    </lineage>
</organism>
<sequence length="511" mass="57796">MNQLKQIHAFTLRNGIDYNENLIKKLLQISNIFYAHNLFKLIPTPTVFLYNNLIQAYSSQNQPHQCLYLYSQMRFKKCLPNAHSFTFLFATCARFSSPFHGQILHTHFLISGLDFDVFPLTALVDMYAKLGMLVSARQVFDEMTLRDIPTWNALIAGYSRHGNMDGALEIFRQMPSRNVVSWTAMVSGYSQNGLYAKALRMFLEMEKEKGLMPNEVTIASVLPACANLGALEVGERVQAYARKHGLLRNLYVSNALLEMYARCGKIDAAKQIFFEIIGNRRNLCSWNSMVMGLAIHGRSYEALQLYGQMLREGTAPDDVTFVGLLLACTHGGMLVKGRQLFKSMEKMFRITPKLEHYGCMVDLLGRAGELQEAYDLIKRMPMKPDSVIWGALLGACSFYKNVELAEIAANSLFELEPWSPGNYVILSNIYASAGRWDGVAKLRKLMKGSKITKAAGYSFIEGEGEIHKFIVEDASHARHDEIYTLLNRISTKMKLQSADDSELEELCLMEI</sequence>
<dbReference type="InterPro" id="IPR046960">
    <property type="entry name" value="PPR_At4g14850-like_plant"/>
</dbReference>
<name>A0A2C9VSK5_MANES</name>
<comment type="caution">
    <text evidence="3">The sequence shown here is derived from an EMBL/GenBank/DDBJ whole genome shotgun (WGS) entry which is preliminary data.</text>
</comment>
<dbReference type="FunFam" id="1.25.40.10:FF:000366">
    <property type="entry name" value="Pentatricopeptide (PPR) repeat-containing protein"/>
    <property type="match status" value="1"/>
</dbReference>
<dbReference type="Pfam" id="PF20431">
    <property type="entry name" value="E_motif"/>
    <property type="match status" value="1"/>
</dbReference>
<keyword evidence="4" id="KW-1185">Reference proteome</keyword>
<dbReference type="Gramene" id="Manes.05G019800.1.v8.1">
    <property type="protein sequence ID" value="Manes.05G019800.1.v8.1.CDS"/>
    <property type="gene ID" value="Manes.05G019800.v8.1"/>
</dbReference>
<reference evidence="4" key="1">
    <citation type="journal article" date="2016" name="Nat. Biotechnol.">
        <title>Sequencing wild and cultivated cassava and related species reveals extensive interspecific hybridization and genetic diversity.</title>
        <authorList>
            <person name="Bredeson J.V."/>
            <person name="Lyons J.B."/>
            <person name="Prochnik S.E."/>
            <person name="Wu G.A."/>
            <person name="Ha C.M."/>
            <person name="Edsinger-Gonzales E."/>
            <person name="Grimwood J."/>
            <person name="Schmutz J."/>
            <person name="Rabbi I.Y."/>
            <person name="Egesi C."/>
            <person name="Nauluvula P."/>
            <person name="Lebot V."/>
            <person name="Ndunguru J."/>
            <person name="Mkamilo G."/>
            <person name="Bart R.S."/>
            <person name="Setter T.L."/>
            <person name="Gleadow R.M."/>
            <person name="Kulakow P."/>
            <person name="Ferguson M.E."/>
            <person name="Rounsley S."/>
            <person name="Rokhsar D.S."/>
        </authorList>
    </citation>
    <scope>NUCLEOTIDE SEQUENCE [LARGE SCALE GENOMIC DNA]</scope>
    <source>
        <strain evidence="4">cv. AM560-2</strain>
    </source>
</reference>